<dbReference type="InterPro" id="IPR025255">
    <property type="entry name" value="DUF4202"/>
</dbReference>
<dbReference type="EMBL" id="BNJK01000002">
    <property type="protein sequence ID" value="GHP00109.1"/>
    <property type="molecule type" value="Genomic_DNA"/>
</dbReference>
<dbReference type="SMART" id="SM00471">
    <property type="entry name" value="HDc"/>
    <property type="match status" value="1"/>
</dbReference>
<accession>A0A8J3IX47</accession>
<dbReference type="SUPFAM" id="SSF109604">
    <property type="entry name" value="HD-domain/PDEase-like"/>
    <property type="match status" value="1"/>
</dbReference>
<dbReference type="InterPro" id="IPR003607">
    <property type="entry name" value="HD/PDEase_dom"/>
</dbReference>
<evidence type="ECO:0000313" key="3">
    <source>
        <dbReference type="Proteomes" id="UP000597444"/>
    </source>
</evidence>
<dbReference type="Gene3D" id="1.10.3210.10">
    <property type="entry name" value="Hypothetical protein af1432"/>
    <property type="match status" value="1"/>
</dbReference>
<dbReference type="AlphaFoldDB" id="A0A8J3IX47"/>
<dbReference type="Pfam" id="PF13875">
    <property type="entry name" value="DUF4202"/>
    <property type="match status" value="1"/>
</dbReference>
<reference evidence="2" key="1">
    <citation type="submission" date="2020-10" db="EMBL/GenBank/DDBJ databases">
        <title>Taxonomic study of unclassified bacteria belonging to the class Ktedonobacteria.</title>
        <authorList>
            <person name="Yabe S."/>
            <person name="Wang C.M."/>
            <person name="Zheng Y."/>
            <person name="Sakai Y."/>
            <person name="Cavaletti L."/>
            <person name="Monciardini P."/>
            <person name="Donadio S."/>
        </authorList>
    </citation>
    <scope>NUCLEOTIDE SEQUENCE</scope>
    <source>
        <strain evidence="2">ID150040</strain>
    </source>
</reference>
<dbReference type="RefSeq" id="WP_220210695.1">
    <property type="nucleotide sequence ID" value="NZ_BNJK01000002.1"/>
</dbReference>
<sequence length="188" mass="21627">METVRARAREWVRAHYPSGARHLLRAEEWAQQLQPDASEAVLLAALLHDMERAFPASDSPRPDFSRGIDDPLYNRAHSERSARIVSSYLQEQETSQECIKHVARLIRAHEYGGEDDENLVQAADSLSFLEVNIDNFVDKLGEDKARENAEVVRAKVRWMYERIQLPQARDLARPLYEEAMSKAESRLL</sequence>
<evidence type="ECO:0000259" key="1">
    <source>
        <dbReference type="SMART" id="SM00471"/>
    </source>
</evidence>
<comment type="caution">
    <text evidence="2">The sequence shown here is derived from an EMBL/GenBank/DDBJ whole genome shotgun (WGS) entry which is preliminary data.</text>
</comment>
<organism evidence="2 3">
    <name type="scientific">Reticulibacter mediterranei</name>
    <dbReference type="NCBI Taxonomy" id="2778369"/>
    <lineage>
        <taxon>Bacteria</taxon>
        <taxon>Bacillati</taxon>
        <taxon>Chloroflexota</taxon>
        <taxon>Ktedonobacteria</taxon>
        <taxon>Ktedonobacterales</taxon>
        <taxon>Reticulibacteraceae</taxon>
        <taxon>Reticulibacter</taxon>
    </lineage>
</organism>
<gene>
    <name evidence="2" type="ORF">KSF_101560</name>
</gene>
<proteinExistence type="predicted"/>
<feature type="domain" description="HD/PDEase" evidence="1">
    <location>
        <begin position="15"/>
        <end position="152"/>
    </location>
</feature>
<protein>
    <recommendedName>
        <fullName evidence="1">HD/PDEase domain-containing protein</fullName>
    </recommendedName>
</protein>
<keyword evidence="3" id="KW-1185">Reference proteome</keyword>
<evidence type="ECO:0000313" key="2">
    <source>
        <dbReference type="EMBL" id="GHP00109.1"/>
    </source>
</evidence>
<name>A0A8J3IX47_9CHLR</name>
<dbReference type="Proteomes" id="UP000597444">
    <property type="component" value="Unassembled WGS sequence"/>
</dbReference>